<evidence type="ECO:0000256" key="2">
    <source>
        <dbReference type="SAM" id="Phobius"/>
    </source>
</evidence>
<evidence type="ECO:0000313" key="4">
    <source>
        <dbReference type="Proteomes" id="UP001162131"/>
    </source>
</evidence>
<feature type="compositionally biased region" description="Basic residues" evidence="1">
    <location>
        <begin position="11"/>
        <end position="23"/>
    </location>
</feature>
<gene>
    <name evidence="3" type="ORF">BSTOLATCC_MIC19127</name>
</gene>
<sequence length="70" mass="8548">MEKYKKINYKKNLHSKPGGKKPPKRCENQRKKPRVWGENWRKKPPMFFFFIIIFFSNIVSEDRFLMLITG</sequence>
<keyword evidence="2" id="KW-1133">Transmembrane helix</keyword>
<keyword evidence="4" id="KW-1185">Reference proteome</keyword>
<dbReference type="EMBL" id="CAJZBQ010000018">
    <property type="protein sequence ID" value="CAG9317603.1"/>
    <property type="molecule type" value="Genomic_DNA"/>
</dbReference>
<proteinExistence type="predicted"/>
<dbReference type="Proteomes" id="UP001162131">
    <property type="component" value="Unassembled WGS sequence"/>
</dbReference>
<protein>
    <submittedName>
        <fullName evidence="3">Uncharacterized protein</fullName>
    </submittedName>
</protein>
<evidence type="ECO:0000256" key="1">
    <source>
        <dbReference type="SAM" id="MobiDB-lite"/>
    </source>
</evidence>
<reference evidence="3" key="1">
    <citation type="submission" date="2021-09" db="EMBL/GenBank/DDBJ databases">
        <authorList>
            <consortium name="AG Swart"/>
            <person name="Singh M."/>
            <person name="Singh A."/>
            <person name="Seah K."/>
            <person name="Emmerich C."/>
        </authorList>
    </citation>
    <scope>NUCLEOTIDE SEQUENCE</scope>
    <source>
        <strain evidence="3">ATCC30299</strain>
    </source>
</reference>
<comment type="caution">
    <text evidence="3">The sequence shown here is derived from an EMBL/GenBank/DDBJ whole genome shotgun (WGS) entry which is preliminary data.</text>
</comment>
<name>A0AAU9IV81_9CILI</name>
<evidence type="ECO:0000313" key="3">
    <source>
        <dbReference type="EMBL" id="CAG9317603.1"/>
    </source>
</evidence>
<organism evidence="3 4">
    <name type="scientific">Blepharisma stoltei</name>
    <dbReference type="NCBI Taxonomy" id="1481888"/>
    <lineage>
        <taxon>Eukaryota</taxon>
        <taxon>Sar</taxon>
        <taxon>Alveolata</taxon>
        <taxon>Ciliophora</taxon>
        <taxon>Postciliodesmatophora</taxon>
        <taxon>Heterotrichea</taxon>
        <taxon>Heterotrichida</taxon>
        <taxon>Blepharismidae</taxon>
        <taxon>Blepharisma</taxon>
    </lineage>
</organism>
<keyword evidence="2" id="KW-0472">Membrane</keyword>
<accession>A0AAU9IV81</accession>
<dbReference type="AlphaFoldDB" id="A0AAU9IV81"/>
<feature type="region of interest" description="Disordered" evidence="1">
    <location>
        <begin position="11"/>
        <end position="32"/>
    </location>
</feature>
<keyword evidence="2" id="KW-0812">Transmembrane</keyword>
<feature type="transmembrane region" description="Helical" evidence="2">
    <location>
        <begin position="47"/>
        <end position="68"/>
    </location>
</feature>